<evidence type="ECO:0000256" key="4">
    <source>
        <dbReference type="ARBA" id="ARBA00023136"/>
    </source>
</evidence>
<organism evidence="7 8">
    <name type="scientific">Heterodera schachtii</name>
    <name type="common">Sugarbeet cyst nematode worm</name>
    <name type="synonym">Tylenchus schachtii</name>
    <dbReference type="NCBI Taxonomy" id="97005"/>
    <lineage>
        <taxon>Eukaryota</taxon>
        <taxon>Metazoa</taxon>
        <taxon>Ecdysozoa</taxon>
        <taxon>Nematoda</taxon>
        <taxon>Chromadorea</taxon>
        <taxon>Rhabditida</taxon>
        <taxon>Tylenchina</taxon>
        <taxon>Tylenchomorpha</taxon>
        <taxon>Tylenchoidea</taxon>
        <taxon>Heteroderidae</taxon>
        <taxon>Heteroderinae</taxon>
        <taxon>Heterodera</taxon>
    </lineage>
</organism>
<feature type="domain" description="G-protein coupled receptors family 1 profile" evidence="6">
    <location>
        <begin position="42"/>
        <end position="286"/>
    </location>
</feature>
<dbReference type="InterPro" id="IPR047130">
    <property type="entry name" value="7TM_GPCR_Srsx_nematod"/>
</dbReference>
<dbReference type="EMBL" id="JBICCN010000002">
    <property type="protein sequence ID" value="KAL3104418.1"/>
    <property type="molecule type" value="Genomic_DNA"/>
</dbReference>
<protein>
    <recommendedName>
        <fullName evidence="6">G-protein coupled receptors family 1 profile domain-containing protein</fullName>
    </recommendedName>
</protein>
<feature type="transmembrane region" description="Helical" evidence="5">
    <location>
        <begin position="268"/>
        <end position="289"/>
    </location>
</feature>
<reference evidence="7 8" key="1">
    <citation type="submission" date="2024-10" db="EMBL/GenBank/DDBJ databases">
        <authorList>
            <person name="Kim D."/>
        </authorList>
    </citation>
    <scope>NUCLEOTIDE SEQUENCE [LARGE SCALE GENOMIC DNA]</scope>
    <source>
        <strain evidence="7">Taebaek</strain>
    </source>
</reference>
<dbReference type="SMART" id="SM01381">
    <property type="entry name" value="7TM_GPCR_Srsx"/>
    <property type="match status" value="1"/>
</dbReference>
<dbReference type="AlphaFoldDB" id="A0ABD2KNF1"/>
<feature type="transmembrane region" description="Helical" evidence="5">
    <location>
        <begin position="62"/>
        <end position="86"/>
    </location>
</feature>
<evidence type="ECO:0000256" key="5">
    <source>
        <dbReference type="SAM" id="Phobius"/>
    </source>
</evidence>
<dbReference type="Proteomes" id="UP001620645">
    <property type="component" value="Unassembled WGS sequence"/>
</dbReference>
<keyword evidence="4 5" id="KW-0472">Membrane</keyword>
<feature type="transmembrane region" description="Helical" evidence="5">
    <location>
        <begin position="190"/>
        <end position="214"/>
    </location>
</feature>
<dbReference type="Gene3D" id="1.20.1070.10">
    <property type="entry name" value="Rhodopsin 7-helix transmembrane proteins"/>
    <property type="match status" value="1"/>
</dbReference>
<accession>A0ABD2KNF1</accession>
<evidence type="ECO:0000256" key="3">
    <source>
        <dbReference type="ARBA" id="ARBA00022989"/>
    </source>
</evidence>
<comment type="subcellular location">
    <subcellularLocation>
        <location evidence="1">Membrane</location>
    </subcellularLocation>
</comment>
<keyword evidence="3 5" id="KW-1133">Transmembrane helix</keyword>
<feature type="transmembrane region" description="Helical" evidence="5">
    <location>
        <begin position="106"/>
        <end position="129"/>
    </location>
</feature>
<keyword evidence="2 5" id="KW-0812">Transmembrane</keyword>
<dbReference type="Pfam" id="PF10320">
    <property type="entry name" value="7TM_GPCR_Srsx"/>
    <property type="match status" value="1"/>
</dbReference>
<dbReference type="PROSITE" id="PS50262">
    <property type="entry name" value="G_PROTEIN_RECEP_F1_2"/>
    <property type="match status" value="1"/>
</dbReference>
<evidence type="ECO:0000256" key="2">
    <source>
        <dbReference type="ARBA" id="ARBA00022692"/>
    </source>
</evidence>
<dbReference type="InterPro" id="IPR000276">
    <property type="entry name" value="GPCR_Rhodpsn"/>
</dbReference>
<gene>
    <name evidence="7" type="ORF">niasHS_000156</name>
</gene>
<dbReference type="CDD" id="cd00637">
    <property type="entry name" value="7tm_classA_rhodopsin-like"/>
    <property type="match status" value="1"/>
</dbReference>
<evidence type="ECO:0000313" key="8">
    <source>
        <dbReference type="Proteomes" id="UP001620645"/>
    </source>
</evidence>
<feature type="transmembrane region" description="Helical" evidence="5">
    <location>
        <begin position="226"/>
        <end position="248"/>
    </location>
</feature>
<dbReference type="InterPro" id="IPR017452">
    <property type="entry name" value="GPCR_Rhodpsn_7TM"/>
</dbReference>
<feature type="transmembrane region" description="Helical" evidence="5">
    <location>
        <begin position="141"/>
        <end position="162"/>
    </location>
</feature>
<feature type="transmembrane region" description="Helical" evidence="5">
    <location>
        <begin position="25"/>
        <end position="50"/>
    </location>
</feature>
<proteinExistence type="predicted"/>
<evidence type="ECO:0000256" key="1">
    <source>
        <dbReference type="ARBA" id="ARBA00004370"/>
    </source>
</evidence>
<dbReference type="GO" id="GO:0016020">
    <property type="term" value="C:membrane"/>
    <property type="evidence" value="ECO:0007669"/>
    <property type="project" value="UniProtKB-SubCell"/>
</dbReference>
<dbReference type="InterPro" id="IPR019424">
    <property type="entry name" value="7TM_GPCR_Srsx"/>
</dbReference>
<comment type="caution">
    <text evidence="7">The sequence shown here is derived from an EMBL/GenBank/DDBJ whole genome shotgun (WGS) entry which is preliminary data.</text>
</comment>
<dbReference type="PANTHER" id="PTHR23360:SF5">
    <property type="entry name" value="G-PROTEIN COUPLED RECEPTORS FAMILY 1 PROFILE DOMAIN-CONTAINING PROTEIN"/>
    <property type="match status" value="1"/>
</dbReference>
<name>A0ABD2KNF1_HETSC</name>
<keyword evidence="8" id="KW-1185">Reference proteome</keyword>
<sequence>MSSINASSDNALYLAYRSAGPSADLIVPAVAIYLVALVGIMLNGTVLVVTVKSNSLRGSVNFLMALICLCELVHQIGHTFFLIVVISGTNFVSLLTADLIMTPLTFALNCGLMAMFCSAFDRLFAVALPFKHSSICANYKLPYLIGHLFICTIYGALIQYFVLDYAFENAGNPTTAFVAESLLGPVGYKFFAGTFIISFCSTCCYVSIFVIIRCKNGVTQETNTRILRSLIIILLINIGGYLFTLAMYQFLYAFGSLLGSPIRAWQTGFIAGILLNVSAGSNAIVLYFNSTEYRQVFKKEFRSLFGRFRKNNVVQTIGMAQMCNVNPSNNNNNNNFNVIRSSQVTVIRNCDHVAPRGDGVRIPRLLTEKSLPRAKSPIEVLYHFRVSFRGLRRRHCFSKSRVVRVLRPKSISAGDFKFGSESLGVVR</sequence>
<evidence type="ECO:0000313" key="7">
    <source>
        <dbReference type="EMBL" id="KAL3104418.1"/>
    </source>
</evidence>
<dbReference type="SUPFAM" id="SSF81321">
    <property type="entry name" value="Family A G protein-coupled receptor-like"/>
    <property type="match status" value="1"/>
</dbReference>
<dbReference type="PANTHER" id="PTHR23360">
    <property type="entry name" value="G-PROTEIN COUPLED RECEPTORS FAMILY 1 PROFILE DOMAIN-CONTAINING PROTEIN-RELATED"/>
    <property type="match status" value="1"/>
</dbReference>
<evidence type="ECO:0000259" key="6">
    <source>
        <dbReference type="PROSITE" id="PS50262"/>
    </source>
</evidence>